<evidence type="ECO:0008006" key="3">
    <source>
        <dbReference type="Google" id="ProtNLM"/>
    </source>
</evidence>
<reference evidence="1 2" key="1">
    <citation type="submission" date="2020-04" db="EMBL/GenBank/DDBJ databases">
        <title>Draft genome of Pyxidicoccus fallax type strain.</title>
        <authorList>
            <person name="Whitworth D.E."/>
        </authorList>
    </citation>
    <scope>NUCLEOTIDE SEQUENCE [LARGE SCALE GENOMIC DNA]</scope>
    <source>
        <strain evidence="1 2">DSM 14698</strain>
    </source>
</reference>
<dbReference type="Proteomes" id="UP000518300">
    <property type="component" value="Unassembled WGS sequence"/>
</dbReference>
<accession>A0A848LD62</accession>
<organism evidence="1 2">
    <name type="scientific">Pyxidicoccus fallax</name>
    <dbReference type="NCBI Taxonomy" id="394095"/>
    <lineage>
        <taxon>Bacteria</taxon>
        <taxon>Pseudomonadati</taxon>
        <taxon>Myxococcota</taxon>
        <taxon>Myxococcia</taxon>
        <taxon>Myxococcales</taxon>
        <taxon>Cystobacterineae</taxon>
        <taxon>Myxococcaceae</taxon>
        <taxon>Pyxidicoccus</taxon>
    </lineage>
</organism>
<protein>
    <recommendedName>
        <fullName evidence="3">Pilus biogenesis operon protein</fullName>
    </recommendedName>
</protein>
<name>A0A848LD62_9BACT</name>
<evidence type="ECO:0000313" key="2">
    <source>
        <dbReference type="Proteomes" id="UP000518300"/>
    </source>
</evidence>
<dbReference type="AlphaFoldDB" id="A0A848LD62"/>
<dbReference type="RefSeq" id="WP_169346226.1">
    <property type="nucleotide sequence ID" value="NZ_JABBJJ010000083.1"/>
</dbReference>
<keyword evidence="2" id="KW-1185">Reference proteome</keyword>
<gene>
    <name evidence="1" type="ORF">HG543_19045</name>
</gene>
<proteinExistence type="predicted"/>
<sequence length="325" mass="35509">MVELVLGLMVFVTVLMFGLHFAELSHLSLKAHEALAAAAWDATAYRVERPGVDGVDEWAWYDSGRIAAPEVTDTTNERYGDWDGRQSARRATGPRQLYTQANPLTAQCIRNTDPSNGFRVSETANTPRYGEPGALSCVAQGGVTTINIPARFLEDANSGFFSRGHLARSNFTLCGLGRPAADGTCRGSLNILLGDHGLTSGDGEEQECALLSDDIPGVRCANRAFYSLAHEAWDRSMGWTGAPERWADRVTGSSPGGRVTGFYLSFRGEDSAFGETQERLWQTTPMDYNLAQSTRGTYRMAFDNANGRRAGTATRFVYLGRYTCD</sequence>
<dbReference type="EMBL" id="JABBJJ010000083">
    <property type="protein sequence ID" value="NMO16939.1"/>
    <property type="molecule type" value="Genomic_DNA"/>
</dbReference>
<evidence type="ECO:0000313" key="1">
    <source>
        <dbReference type="EMBL" id="NMO16939.1"/>
    </source>
</evidence>
<comment type="caution">
    <text evidence="1">The sequence shown here is derived from an EMBL/GenBank/DDBJ whole genome shotgun (WGS) entry which is preliminary data.</text>
</comment>